<dbReference type="Proteomes" id="UP001597018">
    <property type="component" value="Unassembled WGS sequence"/>
</dbReference>
<dbReference type="RefSeq" id="WP_263252572.1">
    <property type="nucleotide sequence ID" value="NZ_BAABLT010000001.1"/>
</dbReference>
<dbReference type="EMBL" id="JBHTIW010000003">
    <property type="protein sequence ID" value="MFD0919568.1"/>
    <property type="molecule type" value="Genomic_DNA"/>
</dbReference>
<proteinExistence type="predicted"/>
<dbReference type="EC" id="1.-.-.-" evidence="6"/>
<keyword evidence="7" id="KW-1185">Reference proteome</keyword>
<protein>
    <submittedName>
        <fullName evidence="6">LLM class flavin-dependent oxidoreductase</fullName>
        <ecNumber evidence="6">1.-.-.-</ecNumber>
    </submittedName>
</protein>
<dbReference type="Pfam" id="PF00296">
    <property type="entry name" value="Bac_luciferase"/>
    <property type="match status" value="1"/>
</dbReference>
<dbReference type="InterPro" id="IPR050172">
    <property type="entry name" value="SsuD_RutA_monooxygenase"/>
</dbReference>
<dbReference type="GO" id="GO:0016491">
    <property type="term" value="F:oxidoreductase activity"/>
    <property type="evidence" value="ECO:0007669"/>
    <property type="project" value="UniProtKB-KW"/>
</dbReference>
<accession>A0ABW3FP57</accession>
<evidence type="ECO:0000256" key="1">
    <source>
        <dbReference type="ARBA" id="ARBA00022630"/>
    </source>
</evidence>
<feature type="domain" description="Luciferase-like" evidence="5">
    <location>
        <begin position="8"/>
        <end position="226"/>
    </location>
</feature>
<dbReference type="InterPro" id="IPR036661">
    <property type="entry name" value="Luciferase-like_sf"/>
</dbReference>
<evidence type="ECO:0000313" key="6">
    <source>
        <dbReference type="EMBL" id="MFD0919568.1"/>
    </source>
</evidence>
<gene>
    <name evidence="6" type="ORF">ACFQ16_07420</name>
</gene>
<keyword evidence="4" id="KW-0503">Monooxygenase</keyword>
<sequence length="286" mass="30503">MQIGIGLPSQVPGVTGATLLEFARRAEARGFASLYTSDRLVWSSFEPLATLAAVAGATERIGLNAVVLAPLRANHALFASTIASVDHLAGPGRLRLSLSPGPRPDDFERSGLDFHARGAQLDALLDELERSWRDDDGVGPKPATPGGPALLFAASSAPALRRITTRGAGWLAGPGIEQFETFSARVREGWRERGRSGAPVLAATCKYALGEAAEENMRRTTRGYYGFAGEDMIAALIAETATTPQRIAEEVDAYQRAGCDELYFLSQHDDPAQVDRLADALGDRLG</sequence>
<keyword evidence="3 6" id="KW-0560">Oxidoreductase</keyword>
<comment type="caution">
    <text evidence="6">The sequence shown here is derived from an EMBL/GenBank/DDBJ whole genome shotgun (WGS) entry which is preliminary data.</text>
</comment>
<dbReference type="SUPFAM" id="SSF51679">
    <property type="entry name" value="Bacterial luciferase-like"/>
    <property type="match status" value="1"/>
</dbReference>
<dbReference type="PANTHER" id="PTHR42847">
    <property type="entry name" value="ALKANESULFONATE MONOOXYGENASE"/>
    <property type="match status" value="1"/>
</dbReference>
<evidence type="ECO:0000259" key="5">
    <source>
        <dbReference type="Pfam" id="PF00296"/>
    </source>
</evidence>
<dbReference type="PANTHER" id="PTHR42847:SF4">
    <property type="entry name" value="ALKANESULFONATE MONOOXYGENASE-RELATED"/>
    <property type="match status" value="1"/>
</dbReference>
<keyword evidence="2" id="KW-0288">FMN</keyword>
<organism evidence="6 7">
    <name type="scientific">Saccharopolyspora rosea</name>
    <dbReference type="NCBI Taxonomy" id="524884"/>
    <lineage>
        <taxon>Bacteria</taxon>
        <taxon>Bacillati</taxon>
        <taxon>Actinomycetota</taxon>
        <taxon>Actinomycetes</taxon>
        <taxon>Pseudonocardiales</taxon>
        <taxon>Pseudonocardiaceae</taxon>
        <taxon>Saccharopolyspora</taxon>
    </lineage>
</organism>
<evidence type="ECO:0000313" key="7">
    <source>
        <dbReference type="Proteomes" id="UP001597018"/>
    </source>
</evidence>
<dbReference type="Gene3D" id="3.20.20.30">
    <property type="entry name" value="Luciferase-like domain"/>
    <property type="match status" value="1"/>
</dbReference>
<evidence type="ECO:0000256" key="2">
    <source>
        <dbReference type="ARBA" id="ARBA00022643"/>
    </source>
</evidence>
<name>A0ABW3FP57_9PSEU</name>
<keyword evidence="1" id="KW-0285">Flavoprotein</keyword>
<evidence type="ECO:0000256" key="3">
    <source>
        <dbReference type="ARBA" id="ARBA00023002"/>
    </source>
</evidence>
<reference evidence="7" key="1">
    <citation type="journal article" date="2019" name="Int. J. Syst. Evol. Microbiol.">
        <title>The Global Catalogue of Microorganisms (GCM) 10K type strain sequencing project: providing services to taxonomists for standard genome sequencing and annotation.</title>
        <authorList>
            <consortium name="The Broad Institute Genomics Platform"/>
            <consortium name="The Broad Institute Genome Sequencing Center for Infectious Disease"/>
            <person name="Wu L."/>
            <person name="Ma J."/>
        </authorList>
    </citation>
    <scope>NUCLEOTIDE SEQUENCE [LARGE SCALE GENOMIC DNA]</scope>
    <source>
        <strain evidence="7">CCUG 56401</strain>
    </source>
</reference>
<evidence type="ECO:0000256" key="4">
    <source>
        <dbReference type="ARBA" id="ARBA00023033"/>
    </source>
</evidence>
<dbReference type="InterPro" id="IPR011251">
    <property type="entry name" value="Luciferase-like_dom"/>
</dbReference>